<dbReference type="PANTHER" id="PTHR38013:SF1">
    <property type="entry name" value="GLYCOPROTEIN_POLYSACCHARIDE METABOLISM"/>
    <property type="match status" value="1"/>
</dbReference>
<sequence length="133" mass="14987">MKQWFKPFLSLAVVAGILTGCATPNAVVEIHGEVWYKERMMLPEDAVITVQVQDVSLADAPAEVIAEFERNDVSTPVPFQFLINRDQFEPGHTYNIGARITYNGELMFINTQAYRIDLDSIEPMSVLVQKVAR</sequence>
<dbReference type="RefSeq" id="WP_028768146.1">
    <property type="nucleotide sequence ID" value="NZ_JAKILB010000006.1"/>
</dbReference>
<keyword evidence="3" id="KW-1185">Reference proteome</keyword>
<dbReference type="PROSITE" id="PS51257">
    <property type="entry name" value="PROKAR_LIPOPROTEIN"/>
    <property type="match status" value="1"/>
</dbReference>
<dbReference type="InterPro" id="IPR053196">
    <property type="entry name" value="Lipoprotein_YbaY-like"/>
</dbReference>
<evidence type="ECO:0000256" key="1">
    <source>
        <dbReference type="SAM" id="SignalP"/>
    </source>
</evidence>
<dbReference type="InterPro" id="IPR039366">
    <property type="entry name" value="Pilotin"/>
</dbReference>
<dbReference type="AlphaFoldDB" id="A0A9X1ZFM7"/>
<organism evidence="2 3">
    <name type="scientific">Shewanella pneumatophori</name>
    <dbReference type="NCBI Taxonomy" id="314092"/>
    <lineage>
        <taxon>Bacteria</taxon>
        <taxon>Pseudomonadati</taxon>
        <taxon>Pseudomonadota</taxon>
        <taxon>Gammaproteobacteria</taxon>
        <taxon>Alteromonadales</taxon>
        <taxon>Shewanellaceae</taxon>
        <taxon>Shewanella</taxon>
    </lineage>
</organism>
<name>A0A9X1ZFM7_9GAMM</name>
<gene>
    <name evidence="2" type="ORF">L2740_10825</name>
</gene>
<comment type="caution">
    <text evidence="2">The sequence shown here is derived from an EMBL/GenBank/DDBJ whole genome shotgun (WGS) entry which is preliminary data.</text>
</comment>
<feature type="signal peptide" evidence="1">
    <location>
        <begin position="1"/>
        <end position="26"/>
    </location>
</feature>
<proteinExistence type="predicted"/>
<dbReference type="EMBL" id="JAKILB010000006">
    <property type="protein sequence ID" value="MCL1139035.1"/>
    <property type="molecule type" value="Genomic_DNA"/>
</dbReference>
<dbReference type="Pfam" id="PF09619">
    <property type="entry name" value="YscW"/>
    <property type="match status" value="1"/>
</dbReference>
<evidence type="ECO:0000313" key="2">
    <source>
        <dbReference type="EMBL" id="MCL1139035.1"/>
    </source>
</evidence>
<evidence type="ECO:0000313" key="3">
    <source>
        <dbReference type="Proteomes" id="UP001139293"/>
    </source>
</evidence>
<dbReference type="PANTHER" id="PTHR38013">
    <property type="entry name" value="GLYCOPROTEIN/POLYSACCHARIDE METABOLISM"/>
    <property type="match status" value="1"/>
</dbReference>
<accession>A0A9X1ZFM7</accession>
<keyword evidence="1" id="KW-0732">Signal</keyword>
<dbReference type="Proteomes" id="UP001139293">
    <property type="component" value="Unassembled WGS sequence"/>
</dbReference>
<protein>
    <submittedName>
        <fullName evidence="2">YbaY family lipoprotein</fullName>
    </submittedName>
</protein>
<feature type="chain" id="PRO_5040894705" evidence="1">
    <location>
        <begin position="27"/>
        <end position="133"/>
    </location>
</feature>
<keyword evidence="2" id="KW-0449">Lipoprotein</keyword>
<reference evidence="2" key="1">
    <citation type="submission" date="2022-01" db="EMBL/GenBank/DDBJ databases">
        <title>Whole genome-based taxonomy of the Shewanellaceae.</title>
        <authorList>
            <person name="Martin-Rodriguez A.J."/>
        </authorList>
    </citation>
    <scope>NUCLEOTIDE SEQUENCE</scope>
    <source>
        <strain evidence="2">KCTC 23973</strain>
    </source>
</reference>